<proteinExistence type="predicted"/>
<sequence length="194" mass="20774">MRQSGNILFSGVGGQGILLASELTAHAQLMAGYDVKKSEVHGMAQRGGSVEAHLRYGEKVYSPLIELGAADILVAFEILEAVRYLPYLHRDSAVVVNTQKILPPAVALGKASYPEDILDELRSRQINVVAIDAFAVAQSVGELRAANVAMVGAMSNFLAVSPDVFLQAIDKTIKKQFCDVNKKAFVAGRAAVYA</sequence>
<organism evidence="3 4">
    <name type="scientific">Desulfobulbus oligotrophicus</name>
    <dbReference type="NCBI Taxonomy" id="1909699"/>
    <lineage>
        <taxon>Bacteria</taxon>
        <taxon>Pseudomonadati</taxon>
        <taxon>Thermodesulfobacteriota</taxon>
        <taxon>Desulfobulbia</taxon>
        <taxon>Desulfobulbales</taxon>
        <taxon>Desulfobulbaceae</taxon>
        <taxon>Desulfobulbus</taxon>
    </lineage>
</organism>
<evidence type="ECO:0000256" key="1">
    <source>
        <dbReference type="ARBA" id="ARBA00023002"/>
    </source>
</evidence>
<evidence type="ECO:0000313" key="3">
    <source>
        <dbReference type="EMBL" id="QQG64780.1"/>
    </source>
</evidence>
<dbReference type="InterPro" id="IPR002869">
    <property type="entry name" value="Pyrv_flavodox_OxRed_cen"/>
</dbReference>
<dbReference type="Gene3D" id="3.40.920.10">
    <property type="entry name" value="Pyruvate-ferredoxin oxidoreductase, PFOR, domain III"/>
    <property type="match status" value="1"/>
</dbReference>
<dbReference type="Pfam" id="PF01558">
    <property type="entry name" value="POR"/>
    <property type="match status" value="1"/>
</dbReference>
<keyword evidence="4" id="KW-1185">Reference proteome</keyword>
<dbReference type="PANTHER" id="PTHR43854:SF1">
    <property type="entry name" value="INDOLEPYRUVATE OXIDOREDUCTASE SUBUNIT IORB"/>
    <property type="match status" value="1"/>
</dbReference>
<gene>
    <name evidence="3" type="ORF">HP555_02315</name>
</gene>
<dbReference type="NCBIfam" id="NF005322">
    <property type="entry name" value="PRK06853.1-2"/>
    <property type="match status" value="1"/>
</dbReference>
<dbReference type="SUPFAM" id="SSF53323">
    <property type="entry name" value="Pyruvate-ferredoxin oxidoreductase, PFOR, domain III"/>
    <property type="match status" value="1"/>
</dbReference>
<evidence type="ECO:0000259" key="2">
    <source>
        <dbReference type="Pfam" id="PF01558"/>
    </source>
</evidence>
<dbReference type="AlphaFoldDB" id="A0A7T5VBF3"/>
<dbReference type="InterPro" id="IPR052198">
    <property type="entry name" value="IorB_Oxidoreductase"/>
</dbReference>
<accession>A0A7T5VBF3</accession>
<dbReference type="NCBIfam" id="NF005325">
    <property type="entry name" value="PRK06853.1-5"/>
    <property type="match status" value="1"/>
</dbReference>
<protein>
    <submittedName>
        <fullName evidence="3">Indolepyruvate oxidoreductase subunit beta</fullName>
    </submittedName>
</protein>
<dbReference type="EMBL" id="CP054140">
    <property type="protein sequence ID" value="QQG64780.1"/>
    <property type="molecule type" value="Genomic_DNA"/>
</dbReference>
<dbReference type="KEGG" id="dog:HP555_02315"/>
<evidence type="ECO:0000313" key="4">
    <source>
        <dbReference type="Proteomes" id="UP000596092"/>
    </source>
</evidence>
<reference evidence="3 4" key="1">
    <citation type="submission" date="2020-05" db="EMBL/GenBank/DDBJ databases">
        <title>Complete genome of Desulfobulbus oligotrophicus.</title>
        <authorList>
            <person name="Podar M."/>
        </authorList>
    </citation>
    <scope>NUCLEOTIDE SEQUENCE [LARGE SCALE GENOMIC DNA]</scope>
    <source>
        <strain evidence="3 4">Prop6</strain>
    </source>
</reference>
<dbReference type="Proteomes" id="UP000596092">
    <property type="component" value="Chromosome"/>
</dbReference>
<dbReference type="InterPro" id="IPR019752">
    <property type="entry name" value="Pyrv/ketoisovalerate_OxRed_cat"/>
</dbReference>
<feature type="domain" description="Pyruvate/ketoisovalerate oxidoreductase catalytic" evidence="2">
    <location>
        <begin position="13"/>
        <end position="189"/>
    </location>
</feature>
<name>A0A7T5VBF3_9BACT</name>
<dbReference type="GO" id="GO:0016903">
    <property type="term" value="F:oxidoreductase activity, acting on the aldehyde or oxo group of donors"/>
    <property type="evidence" value="ECO:0007669"/>
    <property type="project" value="InterPro"/>
</dbReference>
<keyword evidence="1" id="KW-0560">Oxidoreductase</keyword>
<keyword evidence="3" id="KW-0670">Pyruvate</keyword>
<dbReference type="RefSeq" id="WP_199263611.1">
    <property type="nucleotide sequence ID" value="NZ_CP054140.1"/>
</dbReference>
<dbReference type="PANTHER" id="PTHR43854">
    <property type="entry name" value="INDOLEPYRUVATE OXIDOREDUCTASE SUBUNIT IORB"/>
    <property type="match status" value="1"/>
</dbReference>